<evidence type="ECO:0000313" key="3">
    <source>
        <dbReference type="Proteomes" id="UP000663193"/>
    </source>
</evidence>
<feature type="chain" id="PRO_5030817902" description="Ecp2 effector protein domain-containing protein" evidence="1">
    <location>
        <begin position="22"/>
        <end position="168"/>
    </location>
</feature>
<sequence length="168" mass="18647">MRLTTTAILLPLLSLLSPTQAKPGSCPNAKYPTKPQYIEGYTAFCDNYMPVTGYYNLHTDDTLIANSPLIQADGSTARWVFKISIWTSNSYSNLLVNKYVDKDVCLRHFGAMLDLGGMGRDWCTVDGMFVAGAKGNEDLVAFKGGKNSLQIREIGNTQVVFESYRMRV</sequence>
<evidence type="ECO:0000313" key="2">
    <source>
        <dbReference type="EMBL" id="QRD05449.1"/>
    </source>
</evidence>
<name>A0A7U2I905_PHANO</name>
<proteinExistence type="predicted"/>
<keyword evidence="1" id="KW-0732">Signal</keyword>
<keyword evidence="3" id="KW-1185">Reference proteome</keyword>
<dbReference type="EMBL" id="CP069040">
    <property type="protein sequence ID" value="QRD05449.1"/>
    <property type="molecule type" value="Genomic_DNA"/>
</dbReference>
<reference evidence="3" key="1">
    <citation type="journal article" date="2021" name="BMC Genomics">
        <title>Chromosome-level genome assembly and manually-curated proteome of model necrotroph Parastagonospora nodorum Sn15 reveals a genome-wide trove of candidate effector homologs, and redundancy of virulence-related functions within an accessory chromosome.</title>
        <authorList>
            <person name="Bertazzoni S."/>
            <person name="Jones D.A.B."/>
            <person name="Phan H.T."/>
            <person name="Tan K.-C."/>
            <person name="Hane J.K."/>
        </authorList>
    </citation>
    <scope>NUCLEOTIDE SEQUENCE [LARGE SCALE GENOMIC DNA]</scope>
    <source>
        <strain evidence="3">SN15 / ATCC MYA-4574 / FGSC 10173)</strain>
    </source>
</reference>
<feature type="signal peptide" evidence="1">
    <location>
        <begin position="1"/>
        <end position="21"/>
    </location>
</feature>
<evidence type="ECO:0008006" key="4">
    <source>
        <dbReference type="Google" id="ProtNLM"/>
    </source>
</evidence>
<protein>
    <recommendedName>
        <fullName evidence="4">Ecp2 effector protein domain-containing protein</fullName>
    </recommendedName>
</protein>
<dbReference type="Proteomes" id="UP000663193">
    <property type="component" value="Chromosome 18"/>
</dbReference>
<dbReference type="AlphaFoldDB" id="A0A7U2I905"/>
<evidence type="ECO:0000256" key="1">
    <source>
        <dbReference type="SAM" id="SignalP"/>
    </source>
</evidence>
<dbReference type="VEuPathDB" id="FungiDB:JI435_154720"/>
<organism evidence="2 3">
    <name type="scientific">Phaeosphaeria nodorum (strain SN15 / ATCC MYA-4574 / FGSC 10173)</name>
    <name type="common">Glume blotch fungus</name>
    <name type="synonym">Parastagonospora nodorum</name>
    <dbReference type="NCBI Taxonomy" id="321614"/>
    <lineage>
        <taxon>Eukaryota</taxon>
        <taxon>Fungi</taxon>
        <taxon>Dikarya</taxon>
        <taxon>Ascomycota</taxon>
        <taxon>Pezizomycotina</taxon>
        <taxon>Dothideomycetes</taxon>
        <taxon>Pleosporomycetidae</taxon>
        <taxon>Pleosporales</taxon>
        <taxon>Pleosporineae</taxon>
        <taxon>Phaeosphaeriaceae</taxon>
        <taxon>Parastagonospora</taxon>
    </lineage>
</organism>
<gene>
    <name evidence="2" type="ORF">JI435_154720</name>
</gene>
<accession>A0A7U2I905</accession>